<keyword evidence="15" id="KW-1185">Reference proteome</keyword>
<proteinExistence type="inferred from homology"/>
<dbReference type="Pfam" id="PF01728">
    <property type="entry name" value="FtsJ"/>
    <property type="match status" value="1"/>
</dbReference>
<dbReference type="EC" id="2.1.1.166" evidence="6 11"/>
<dbReference type="GO" id="GO:0008650">
    <property type="term" value="F:rRNA (uridine-2'-O-)-methyltransferase activity"/>
    <property type="evidence" value="ECO:0007669"/>
    <property type="project" value="UniProtKB-UniRule"/>
</dbReference>
<dbReference type="PANTHER" id="PTHR10920">
    <property type="entry name" value="RIBOSOMAL RNA METHYLTRANSFERASE"/>
    <property type="match status" value="1"/>
</dbReference>
<comment type="subcellular location">
    <subcellularLocation>
        <location evidence="11">Cytoplasm</location>
    </subcellularLocation>
</comment>
<dbReference type="InterPro" id="IPR050082">
    <property type="entry name" value="RNA_methyltr_RlmE"/>
</dbReference>
<dbReference type="eggNOG" id="COG0293">
    <property type="taxonomic scope" value="Bacteria"/>
</dbReference>
<protein>
    <recommendedName>
        <fullName evidence="7 11">Ribosomal RNA large subunit methyltransferase E</fullName>
        <ecNumber evidence="6 11">2.1.1.166</ecNumber>
    </recommendedName>
    <alternativeName>
        <fullName evidence="9 11">23S rRNA Um2552 methyltransferase</fullName>
    </alternativeName>
    <alternativeName>
        <fullName evidence="8 11">rRNA (uridine-2'-O-)-methyltransferase</fullName>
    </alternativeName>
</protein>
<feature type="binding site" evidence="11">
    <location>
        <position position="90"/>
    </location>
    <ligand>
        <name>S-adenosyl-L-methionine</name>
        <dbReference type="ChEBI" id="CHEBI:59789"/>
    </ligand>
</feature>
<evidence type="ECO:0000256" key="8">
    <source>
        <dbReference type="ARBA" id="ARBA00041995"/>
    </source>
</evidence>
<evidence type="ECO:0000313" key="14">
    <source>
        <dbReference type="EMBL" id="AFX99548.1"/>
    </source>
</evidence>
<feature type="binding site" evidence="11">
    <location>
        <position position="92"/>
    </location>
    <ligand>
        <name>S-adenosyl-L-methionine</name>
        <dbReference type="ChEBI" id="CHEBI:59789"/>
    </ligand>
</feature>
<comment type="catalytic activity">
    <reaction evidence="10 11">
        <text>uridine(2552) in 23S rRNA + S-adenosyl-L-methionine = 2'-O-methyluridine(2552) in 23S rRNA + S-adenosyl-L-homocysteine + H(+)</text>
        <dbReference type="Rhea" id="RHEA:42720"/>
        <dbReference type="Rhea" id="RHEA-COMP:10202"/>
        <dbReference type="Rhea" id="RHEA-COMP:10203"/>
        <dbReference type="ChEBI" id="CHEBI:15378"/>
        <dbReference type="ChEBI" id="CHEBI:57856"/>
        <dbReference type="ChEBI" id="CHEBI:59789"/>
        <dbReference type="ChEBI" id="CHEBI:65315"/>
        <dbReference type="ChEBI" id="CHEBI:74478"/>
        <dbReference type="EC" id="2.1.1.166"/>
    </reaction>
</comment>
<evidence type="ECO:0000256" key="6">
    <source>
        <dbReference type="ARBA" id="ARBA00038861"/>
    </source>
</evidence>
<comment type="function">
    <text evidence="5 11">Specifically methylates the uridine in position 2552 of 23S rRNA at the 2'-O position of the ribose in the fully assembled 50S ribosomal subunit.</text>
</comment>
<name>K7Z602_9PROT</name>
<dbReference type="PATRIC" id="fig|1193729.4.peg.712"/>
<feature type="domain" description="Ribosomal RNA methyltransferase FtsJ" evidence="13">
    <location>
        <begin position="58"/>
        <end position="235"/>
    </location>
</feature>
<dbReference type="GO" id="GO:0005737">
    <property type="term" value="C:cytoplasm"/>
    <property type="evidence" value="ECO:0007669"/>
    <property type="project" value="UniProtKB-SubCell"/>
</dbReference>
<feature type="binding site" evidence="11">
    <location>
        <position position="128"/>
    </location>
    <ligand>
        <name>S-adenosyl-L-methionine</name>
        <dbReference type="ChEBI" id="CHEBI:59789"/>
    </ligand>
</feature>
<evidence type="ECO:0000256" key="10">
    <source>
        <dbReference type="ARBA" id="ARBA00048970"/>
    </source>
</evidence>
<evidence type="ECO:0000256" key="12">
    <source>
        <dbReference type="PIRSR" id="PIRSR005461-1"/>
    </source>
</evidence>
<dbReference type="RefSeq" id="WP_015089046.1">
    <property type="nucleotide sequence ID" value="NC_019566.1"/>
</dbReference>
<evidence type="ECO:0000259" key="13">
    <source>
        <dbReference type="Pfam" id="PF01728"/>
    </source>
</evidence>
<evidence type="ECO:0000256" key="9">
    <source>
        <dbReference type="ARBA" id="ARBA00042745"/>
    </source>
</evidence>
<organism evidence="14 15">
    <name type="scientific">Candidatus Endolissoclinum faulkneri L2</name>
    <dbReference type="NCBI Taxonomy" id="1193729"/>
    <lineage>
        <taxon>Bacteria</taxon>
        <taxon>Pseudomonadati</taxon>
        <taxon>Pseudomonadota</taxon>
        <taxon>Alphaproteobacteria</taxon>
        <taxon>Rhodospirillales</taxon>
        <taxon>Rhodospirillaceae</taxon>
        <taxon>Candidatus Endolissoclinum</taxon>
    </lineage>
</organism>
<keyword evidence="1 11" id="KW-0698">rRNA processing</keyword>
<keyword evidence="11" id="KW-0963">Cytoplasm</keyword>
<evidence type="ECO:0000256" key="3">
    <source>
        <dbReference type="ARBA" id="ARBA00022679"/>
    </source>
</evidence>
<evidence type="ECO:0000256" key="11">
    <source>
        <dbReference type="HAMAP-Rule" id="MF_01547"/>
    </source>
</evidence>
<feature type="binding site" evidence="11">
    <location>
        <position position="152"/>
    </location>
    <ligand>
        <name>S-adenosyl-L-methionine</name>
        <dbReference type="ChEBI" id="CHEBI:59789"/>
    </ligand>
</feature>
<dbReference type="Proteomes" id="UP000010077">
    <property type="component" value="Chromosome"/>
</dbReference>
<dbReference type="PANTHER" id="PTHR10920:SF18">
    <property type="entry name" value="RRNA METHYLTRANSFERASE 2, MITOCHONDRIAL"/>
    <property type="match status" value="1"/>
</dbReference>
<evidence type="ECO:0000256" key="4">
    <source>
        <dbReference type="ARBA" id="ARBA00022691"/>
    </source>
</evidence>
<feature type="active site" description="Proton acceptor" evidence="11 12">
    <location>
        <position position="192"/>
    </location>
</feature>
<dbReference type="AlphaFoldDB" id="K7Z602"/>
<dbReference type="EMBL" id="CP003539">
    <property type="protein sequence ID" value="AFX99548.1"/>
    <property type="molecule type" value="Genomic_DNA"/>
</dbReference>
<dbReference type="PIRSF" id="PIRSF005461">
    <property type="entry name" value="23S_rRNA_mtase"/>
    <property type="match status" value="1"/>
</dbReference>
<keyword evidence="2 11" id="KW-0489">Methyltransferase</keyword>
<evidence type="ECO:0000256" key="5">
    <source>
        <dbReference type="ARBA" id="ARBA00037569"/>
    </source>
</evidence>
<sequence length="239" mass="26888">MNWRRKAEQCLISYQRKSDSRQAKYMIRRTNSRSVSSQRWLCRQLKDPYVINAKRLGYRSRAAFKLMEIDDKFKILSNGQRVVDLGCAPGGWTQIVIQRIGASHNGQIVGIDMVPLDPIPFAELLLGDFSQASGMDLLSSKLSGPANVVLSDLAPSFTGHKRTDHIRIMLLAELALGFAIEVLSNNGVFVTKILLGGSDHDLLTLLRQKFRQVRHFKPQASRTNSAETYVVATGYRRLL</sequence>
<dbReference type="InterPro" id="IPR002877">
    <property type="entry name" value="RNA_MeTrfase_FtsJ_dom"/>
</dbReference>
<dbReference type="KEGG" id="thal:A1OE_1378"/>
<keyword evidence="3 11" id="KW-0808">Transferase</keyword>
<dbReference type="InterPro" id="IPR015507">
    <property type="entry name" value="rRNA-MeTfrase_E"/>
</dbReference>
<evidence type="ECO:0000256" key="1">
    <source>
        <dbReference type="ARBA" id="ARBA00022552"/>
    </source>
</evidence>
<feature type="binding site" evidence="11">
    <location>
        <position position="112"/>
    </location>
    <ligand>
        <name>S-adenosyl-L-methionine</name>
        <dbReference type="ChEBI" id="CHEBI:59789"/>
    </ligand>
</feature>
<keyword evidence="4 11" id="KW-0949">S-adenosyl-L-methionine</keyword>
<evidence type="ECO:0000256" key="7">
    <source>
        <dbReference type="ARBA" id="ARBA00041129"/>
    </source>
</evidence>
<dbReference type="STRING" id="1193729.A1OE_1378"/>
<gene>
    <name evidence="11" type="primary">rlmE</name>
    <name evidence="11" type="synonym">ftsJ</name>
    <name evidence="11" type="synonym">rrmJ</name>
    <name evidence="14" type="ORF">A1OE_1378</name>
</gene>
<dbReference type="SUPFAM" id="SSF53335">
    <property type="entry name" value="S-adenosyl-L-methionine-dependent methyltransferases"/>
    <property type="match status" value="1"/>
</dbReference>
<evidence type="ECO:0000256" key="2">
    <source>
        <dbReference type="ARBA" id="ARBA00022603"/>
    </source>
</evidence>
<dbReference type="HAMAP" id="MF_01547">
    <property type="entry name" value="RNA_methyltr_E"/>
    <property type="match status" value="1"/>
</dbReference>
<dbReference type="Gene3D" id="3.40.50.150">
    <property type="entry name" value="Vaccinia Virus protein VP39"/>
    <property type="match status" value="1"/>
</dbReference>
<reference evidence="14 15" key="1">
    <citation type="journal article" date="2012" name="Proc. Natl. Acad. Sci. U.S.A.">
        <title>Genome streamlining and chemical defense in a coral reef symbiosis.</title>
        <authorList>
            <person name="Kwan J.C."/>
            <person name="Donia M.S."/>
            <person name="Han A.W."/>
            <person name="Hirose E."/>
            <person name="Haygood M.G."/>
            <person name="Schmidt E.W."/>
        </authorList>
    </citation>
    <scope>NUCLEOTIDE SEQUENCE [LARGE SCALE GENOMIC DNA]</scope>
    <source>
        <strain evidence="14 15">L2</strain>
    </source>
</reference>
<dbReference type="InterPro" id="IPR029063">
    <property type="entry name" value="SAM-dependent_MTases_sf"/>
</dbReference>
<evidence type="ECO:0000313" key="15">
    <source>
        <dbReference type="Proteomes" id="UP000010077"/>
    </source>
</evidence>
<dbReference type="HOGENOM" id="CLU_009422_4_0_5"/>
<accession>K7Z602</accession>
<comment type="similarity">
    <text evidence="11">Belongs to the class I-like SAM-binding methyltransferase superfamily. RNA methyltransferase RlmE family.</text>
</comment>